<sequence length="284" mass="31112">MVRTPPRLLLAAAPLTLLLGGWQLAPAEQHDAETTKPADGIAYTEETPKPERIDRTDNPDELYDPHEIDQLERPDGNGESAVPETTENTSGDEGADRPGGSYDPNEIDRPGEGQSSGEEQSSGNDQPSGEAERPGNTAEPGDTAKPGEASDLDKVERILRLTNEARGRADCPDLRLNETLNDAARRHSTQMARQDYLGHRSADGADHINRAKRAGYPSVYVGENVAAGNADAAKTFRQWMNSPEHRRNILNCSFTELGVGYASDRDSRWTHYWTQMFGKTDSAE</sequence>
<feature type="compositionally biased region" description="Low complexity" evidence="1">
    <location>
        <begin position="112"/>
        <end position="123"/>
    </location>
</feature>
<keyword evidence="5" id="KW-1185">Reference proteome</keyword>
<evidence type="ECO:0000259" key="3">
    <source>
        <dbReference type="Pfam" id="PF00188"/>
    </source>
</evidence>
<dbReference type="OrthoDB" id="8611574at2"/>
<dbReference type="RefSeq" id="WP_092625780.1">
    <property type="nucleotide sequence ID" value="NZ_FNFM01000001.1"/>
</dbReference>
<evidence type="ECO:0000313" key="4">
    <source>
        <dbReference type="EMBL" id="SDJ71032.1"/>
    </source>
</evidence>
<dbReference type="EMBL" id="FNFM01000001">
    <property type="protein sequence ID" value="SDJ71032.1"/>
    <property type="molecule type" value="Genomic_DNA"/>
</dbReference>
<dbReference type="PANTHER" id="PTHR31157">
    <property type="entry name" value="SCP DOMAIN-CONTAINING PROTEIN"/>
    <property type="match status" value="1"/>
</dbReference>
<evidence type="ECO:0000313" key="5">
    <source>
        <dbReference type="Proteomes" id="UP000199213"/>
    </source>
</evidence>
<dbReference type="InterPro" id="IPR035940">
    <property type="entry name" value="CAP_sf"/>
</dbReference>
<feature type="region of interest" description="Disordered" evidence="1">
    <location>
        <begin position="29"/>
        <end position="155"/>
    </location>
</feature>
<name>A0A1G8VYB1_ACTMZ</name>
<dbReference type="CDD" id="cd05379">
    <property type="entry name" value="CAP_bacterial"/>
    <property type="match status" value="1"/>
</dbReference>
<keyword evidence="2" id="KW-0732">Signal</keyword>
<feature type="compositionally biased region" description="Basic and acidic residues" evidence="1">
    <location>
        <begin position="46"/>
        <end position="76"/>
    </location>
</feature>
<organism evidence="4 5">
    <name type="scientific">Actinopolyspora mzabensis</name>
    <dbReference type="NCBI Taxonomy" id="995066"/>
    <lineage>
        <taxon>Bacteria</taxon>
        <taxon>Bacillati</taxon>
        <taxon>Actinomycetota</taxon>
        <taxon>Actinomycetes</taxon>
        <taxon>Actinopolysporales</taxon>
        <taxon>Actinopolysporaceae</taxon>
        <taxon>Actinopolyspora</taxon>
    </lineage>
</organism>
<feature type="domain" description="SCP" evidence="3">
    <location>
        <begin position="159"/>
        <end position="277"/>
    </location>
</feature>
<dbReference type="SUPFAM" id="SSF55797">
    <property type="entry name" value="PR-1-like"/>
    <property type="match status" value="1"/>
</dbReference>
<protein>
    <submittedName>
        <fullName evidence="4">Cysteine-rich secretory protein family protein</fullName>
    </submittedName>
</protein>
<dbReference type="InterPro" id="IPR014044">
    <property type="entry name" value="CAP_dom"/>
</dbReference>
<dbReference type="Pfam" id="PF00188">
    <property type="entry name" value="CAP"/>
    <property type="match status" value="1"/>
</dbReference>
<proteinExistence type="predicted"/>
<dbReference type="PANTHER" id="PTHR31157:SF1">
    <property type="entry name" value="SCP DOMAIN-CONTAINING PROTEIN"/>
    <property type="match status" value="1"/>
</dbReference>
<evidence type="ECO:0000256" key="1">
    <source>
        <dbReference type="SAM" id="MobiDB-lite"/>
    </source>
</evidence>
<feature type="signal peptide" evidence="2">
    <location>
        <begin position="1"/>
        <end position="27"/>
    </location>
</feature>
<reference evidence="5" key="1">
    <citation type="submission" date="2016-10" db="EMBL/GenBank/DDBJ databases">
        <authorList>
            <person name="Varghese N."/>
            <person name="Submissions S."/>
        </authorList>
    </citation>
    <scope>NUCLEOTIDE SEQUENCE [LARGE SCALE GENOMIC DNA]</scope>
    <source>
        <strain evidence="5">DSM 45460</strain>
    </source>
</reference>
<feature type="chain" id="PRO_5011678524" evidence="2">
    <location>
        <begin position="28"/>
        <end position="284"/>
    </location>
</feature>
<accession>A0A1G8VYB1</accession>
<dbReference type="Gene3D" id="3.40.33.10">
    <property type="entry name" value="CAP"/>
    <property type="match status" value="1"/>
</dbReference>
<dbReference type="Proteomes" id="UP000199213">
    <property type="component" value="Unassembled WGS sequence"/>
</dbReference>
<dbReference type="AlphaFoldDB" id="A0A1G8VYB1"/>
<evidence type="ECO:0000256" key="2">
    <source>
        <dbReference type="SAM" id="SignalP"/>
    </source>
</evidence>
<gene>
    <name evidence="4" type="ORF">SAMN04487820_101410</name>
</gene>